<comment type="caution">
    <text evidence="3">The sequence shown here is derived from an EMBL/GenBank/DDBJ whole genome shotgun (WGS) entry which is preliminary data.</text>
</comment>
<dbReference type="Proteomes" id="UP001521116">
    <property type="component" value="Unassembled WGS sequence"/>
</dbReference>
<keyword evidence="4" id="KW-1185">Reference proteome</keyword>
<feature type="transmembrane region" description="Helical" evidence="2">
    <location>
        <begin position="377"/>
        <end position="398"/>
    </location>
</feature>
<reference evidence="3 4" key="1">
    <citation type="submission" date="2024-02" db="EMBL/GenBank/DDBJ databases">
        <title>De novo assembly and annotation of 12 fungi associated with fruit tree decline syndrome in Ontario, Canada.</title>
        <authorList>
            <person name="Sulman M."/>
            <person name="Ellouze W."/>
            <person name="Ilyukhin E."/>
        </authorList>
    </citation>
    <scope>NUCLEOTIDE SEQUENCE [LARGE SCALE GENOMIC DNA]</scope>
    <source>
        <strain evidence="3 4">M1-105</strain>
    </source>
</reference>
<feature type="transmembrane region" description="Helical" evidence="2">
    <location>
        <begin position="165"/>
        <end position="187"/>
    </location>
</feature>
<accession>A0ABR3TEE2</accession>
<keyword evidence="2" id="KW-0812">Transmembrane</keyword>
<name>A0ABR3TEE2_9PEZI</name>
<feature type="transmembrane region" description="Helical" evidence="2">
    <location>
        <begin position="59"/>
        <end position="80"/>
    </location>
</feature>
<evidence type="ECO:0000313" key="4">
    <source>
        <dbReference type="Proteomes" id="UP001521116"/>
    </source>
</evidence>
<proteinExistence type="predicted"/>
<protein>
    <submittedName>
        <fullName evidence="3">Uncharacterized protein</fullName>
    </submittedName>
</protein>
<gene>
    <name evidence="3" type="ORF">SLS56_000498</name>
</gene>
<feature type="compositionally biased region" description="Polar residues" evidence="1">
    <location>
        <begin position="293"/>
        <end position="303"/>
    </location>
</feature>
<keyword evidence="2" id="KW-1133">Transmembrane helix</keyword>
<feature type="region of interest" description="Disordered" evidence="1">
    <location>
        <begin position="271"/>
        <end position="352"/>
    </location>
</feature>
<feature type="transmembrane region" description="Helical" evidence="2">
    <location>
        <begin position="16"/>
        <end position="38"/>
    </location>
</feature>
<evidence type="ECO:0000256" key="2">
    <source>
        <dbReference type="SAM" id="Phobius"/>
    </source>
</evidence>
<keyword evidence="2" id="KW-0472">Membrane</keyword>
<organism evidence="3 4">
    <name type="scientific">Neofusicoccum ribis</name>
    <dbReference type="NCBI Taxonomy" id="45134"/>
    <lineage>
        <taxon>Eukaryota</taxon>
        <taxon>Fungi</taxon>
        <taxon>Dikarya</taxon>
        <taxon>Ascomycota</taxon>
        <taxon>Pezizomycotina</taxon>
        <taxon>Dothideomycetes</taxon>
        <taxon>Dothideomycetes incertae sedis</taxon>
        <taxon>Botryosphaeriales</taxon>
        <taxon>Botryosphaeriaceae</taxon>
        <taxon>Neofusicoccum</taxon>
    </lineage>
</organism>
<dbReference type="EMBL" id="JAJVDC020000002">
    <property type="protein sequence ID" value="KAL1637941.1"/>
    <property type="molecule type" value="Genomic_DNA"/>
</dbReference>
<evidence type="ECO:0000256" key="1">
    <source>
        <dbReference type="SAM" id="MobiDB-lite"/>
    </source>
</evidence>
<sequence>MAPVEADVFNSNREPLFHITTAAVLVDLCLVAVLRYISTAGRALPPAQKTRAREEQRKKSVTTFGSLAVGSLLVLLYHWVYALLSSYEAWAHEQGEATPGALWDGWYAGDEEQDWQLGRWWQDVNPPNEFKQAALGTSKALWWTQQLLIARLVFSTSVGIEEANVYSAIAIVSTVLFMRSTFWGVLLNSGETYHRRYNFIWSTHPNYERPWWSKLTSASGNILGAISDDPIVSVIGWDVLLSGFGLCIWAAARGLDVKEMFSSITPQLKSENSEKHVAFDTGAEPTVKEETPASPTESQSSSPAKRRGRPKKGPNSTQKEAPSPPTRRSTRRRAATQESDTDDVSYAPPLTTAAEIADLEHEEEHDDTVAEEAEATALAWGLSLLGGLGLMSAAVMGAEVRSR</sequence>
<feature type="transmembrane region" description="Helical" evidence="2">
    <location>
        <begin position="231"/>
        <end position="252"/>
    </location>
</feature>
<evidence type="ECO:0000313" key="3">
    <source>
        <dbReference type="EMBL" id="KAL1637941.1"/>
    </source>
</evidence>